<dbReference type="NCBIfam" id="NF000355">
    <property type="entry name" value="ribo_prot_ABC_F"/>
    <property type="match status" value="1"/>
</dbReference>
<proteinExistence type="predicted"/>
<evidence type="ECO:0000256" key="1">
    <source>
        <dbReference type="ARBA" id="ARBA00022741"/>
    </source>
</evidence>
<evidence type="ECO:0000259" key="3">
    <source>
        <dbReference type="PROSITE" id="PS50893"/>
    </source>
</evidence>
<comment type="caution">
    <text evidence="4">The sequence shown here is derived from an EMBL/GenBank/DDBJ whole genome shotgun (WGS) entry which is preliminary data.</text>
</comment>
<dbReference type="InterPro" id="IPR027417">
    <property type="entry name" value="P-loop_NTPase"/>
</dbReference>
<keyword evidence="5" id="KW-1185">Reference proteome</keyword>
<dbReference type="InterPro" id="IPR032781">
    <property type="entry name" value="ABC_tran_Xtn"/>
</dbReference>
<dbReference type="InterPro" id="IPR017871">
    <property type="entry name" value="ABC_transporter-like_CS"/>
</dbReference>
<dbReference type="Pfam" id="PF00005">
    <property type="entry name" value="ABC_tran"/>
    <property type="match status" value="2"/>
</dbReference>
<dbReference type="Gene3D" id="3.40.50.300">
    <property type="entry name" value="P-loop containing nucleotide triphosphate hydrolases"/>
    <property type="match status" value="2"/>
</dbReference>
<sequence>MTILFKNITKIYEGKTIFQNISGKINDKDKVGIIGINGIGKTTLIKILVEEENCDSGTVEILPSDIKIGYLKQSSDFDEDITLSEKIQKYKTKYIYKYSQDKNLTYEKALKKSLTDMGFNDKDLKKKISKLSGGEKTKLSICLVLMNDPEVLILDEPTNHLDVDAIKWLENFLSKLNKTIIIISHDRLFLDNTVNKIFEMNYDKIEEYSGNYSHYKYQKNINIANINKEHSKQQREIKHLGKVIQEQRQWFDKAHKSAGTNDHLRKLAGKHMNTVWSKEKKLEKILENKIDPYKANIPAAFYLINKNNINKSKLPNYLIRINRLKKSFDSKVIFDNAACNLKKGDKVALLGSNGSGKITLLKMIIGSEKPNSGTVYIPPSIRLAYFSQELENLNYDNRILDEVMSLGICRNDARLMLGSLLFKSEDVFKAITKLSMGEKCRVAFAKLLLSGSDILILDEPTNYMDTVSKENIEEVLKQYEGTILFVSHDRYFINSLATKIFEIDNQKIITYEGDYDYYLNKKAEMKDNVTANVNYDKIKDEILQLECELAFLCGKLSDVNLLEYSKIETQEKFLGTYEKLRECKYAISNDNGLNKKV</sequence>
<dbReference type="PANTHER" id="PTHR42855:SF2">
    <property type="entry name" value="DRUG RESISTANCE ABC TRANSPORTER,ATP-BINDING PROTEIN"/>
    <property type="match status" value="1"/>
</dbReference>
<dbReference type="PROSITE" id="PS00211">
    <property type="entry name" value="ABC_TRANSPORTER_1"/>
    <property type="match status" value="1"/>
</dbReference>
<name>A0A401UPT5_9CLOT</name>
<dbReference type="Proteomes" id="UP000287872">
    <property type="component" value="Unassembled WGS sequence"/>
</dbReference>
<dbReference type="EMBL" id="BHYK01000019">
    <property type="protein sequence ID" value="GCD11518.1"/>
    <property type="molecule type" value="Genomic_DNA"/>
</dbReference>
<evidence type="ECO:0000256" key="2">
    <source>
        <dbReference type="ARBA" id="ARBA00022840"/>
    </source>
</evidence>
<keyword evidence="2 4" id="KW-0067">ATP-binding</keyword>
<dbReference type="OrthoDB" id="9801441at2"/>
<dbReference type="GO" id="GO:0005524">
    <property type="term" value="F:ATP binding"/>
    <property type="evidence" value="ECO:0007669"/>
    <property type="project" value="UniProtKB-KW"/>
</dbReference>
<protein>
    <submittedName>
        <fullName evidence="4">ABC transporter ATP-binding protein</fullName>
    </submittedName>
</protein>
<organism evidence="4 5">
    <name type="scientific">Clostridium tagluense</name>
    <dbReference type="NCBI Taxonomy" id="360422"/>
    <lineage>
        <taxon>Bacteria</taxon>
        <taxon>Bacillati</taxon>
        <taxon>Bacillota</taxon>
        <taxon>Clostridia</taxon>
        <taxon>Eubacteriales</taxon>
        <taxon>Clostridiaceae</taxon>
        <taxon>Clostridium</taxon>
    </lineage>
</organism>
<reference evidence="4 5" key="1">
    <citation type="submission" date="2018-11" db="EMBL/GenBank/DDBJ databases">
        <title>Genome sequencing and assembly of Clostridium tagluense strain A121.</title>
        <authorList>
            <person name="Murakami T."/>
            <person name="Segawa T."/>
            <person name="Shcherbakova V.A."/>
            <person name="Mori H."/>
            <person name="Yoshimura Y."/>
        </authorList>
    </citation>
    <scope>NUCLEOTIDE SEQUENCE [LARGE SCALE GENOMIC DNA]</scope>
    <source>
        <strain evidence="4 5">A121</strain>
    </source>
</reference>
<dbReference type="InterPro" id="IPR003593">
    <property type="entry name" value="AAA+_ATPase"/>
</dbReference>
<dbReference type="GO" id="GO:0016887">
    <property type="term" value="F:ATP hydrolysis activity"/>
    <property type="evidence" value="ECO:0007669"/>
    <property type="project" value="InterPro"/>
</dbReference>
<dbReference type="PROSITE" id="PS50893">
    <property type="entry name" value="ABC_TRANSPORTER_2"/>
    <property type="match status" value="2"/>
</dbReference>
<evidence type="ECO:0000313" key="4">
    <source>
        <dbReference type="EMBL" id="GCD11518.1"/>
    </source>
</evidence>
<dbReference type="FunFam" id="3.40.50.300:FF:000011">
    <property type="entry name" value="Putative ABC transporter ATP-binding component"/>
    <property type="match status" value="1"/>
</dbReference>
<keyword evidence="1" id="KW-0547">Nucleotide-binding</keyword>
<dbReference type="RefSeq" id="WP_125003410.1">
    <property type="nucleotide sequence ID" value="NZ_BHYK01000019.1"/>
</dbReference>
<dbReference type="SMART" id="SM00382">
    <property type="entry name" value="AAA"/>
    <property type="match status" value="2"/>
</dbReference>
<gene>
    <name evidence="4" type="ORF">Ctaglu_31410</name>
</gene>
<accession>A0A401UPT5</accession>
<dbReference type="InterPro" id="IPR051309">
    <property type="entry name" value="ABCF_ATPase"/>
</dbReference>
<dbReference type="InterPro" id="IPR003439">
    <property type="entry name" value="ABC_transporter-like_ATP-bd"/>
</dbReference>
<evidence type="ECO:0000313" key="5">
    <source>
        <dbReference type="Proteomes" id="UP000287872"/>
    </source>
</evidence>
<feature type="domain" description="ABC transporter" evidence="3">
    <location>
        <begin position="319"/>
        <end position="530"/>
    </location>
</feature>
<dbReference type="Pfam" id="PF12848">
    <property type="entry name" value="ABC_tran_Xtn"/>
    <property type="match status" value="1"/>
</dbReference>
<dbReference type="SUPFAM" id="SSF52540">
    <property type="entry name" value="P-loop containing nucleoside triphosphate hydrolases"/>
    <property type="match status" value="2"/>
</dbReference>
<feature type="domain" description="ABC transporter" evidence="3">
    <location>
        <begin position="3"/>
        <end position="227"/>
    </location>
</feature>
<dbReference type="AlphaFoldDB" id="A0A401UPT5"/>
<dbReference type="CDD" id="cd03221">
    <property type="entry name" value="ABCF_EF-3"/>
    <property type="match status" value="2"/>
</dbReference>
<dbReference type="PANTHER" id="PTHR42855">
    <property type="entry name" value="ABC TRANSPORTER ATP-BINDING SUBUNIT"/>
    <property type="match status" value="1"/>
</dbReference>